<evidence type="ECO:0000313" key="3">
    <source>
        <dbReference type="Proteomes" id="UP000284375"/>
    </source>
</evidence>
<dbReference type="Pfam" id="PF01423">
    <property type="entry name" value="LSM"/>
    <property type="match status" value="1"/>
</dbReference>
<evidence type="ECO:0000259" key="1">
    <source>
        <dbReference type="SMART" id="SM00651"/>
    </source>
</evidence>
<dbReference type="CDD" id="cd06168">
    <property type="entry name" value="LSMD1"/>
    <property type="match status" value="1"/>
</dbReference>
<dbReference type="AlphaFoldDB" id="A0A423W7D6"/>
<sequence length="181" mass="20858">MATTEDKMDKAEGQGFLESLLNRKLRIHTTDERMFWGDFKCTDPDRNIVLAHTYEYRQPSAQQLSKAAQEAGSDAKSIKMDMTHRYLGLVVVPGEHIVRIEKEDFVTDTPTIEIRAPRASQHLLWNSIFSPPSVSFEVDESFSARQQVRVWRPSVLPNYRNMTLEVDEEFDPEDESTRIPA</sequence>
<evidence type="ECO:0000313" key="2">
    <source>
        <dbReference type="EMBL" id="ROV99246.1"/>
    </source>
</evidence>
<dbReference type="InterPro" id="IPR001163">
    <property type="entry name" value="Sm_dom_euk/arc"/>
</dbReference>
<feature type="domain" description="Sm" evidence="1">
    <location>
        <begin position="15"/>
        <end position="102"/>
    </location>
</feature>
<protein>
    <recommendedName>
        <fullName evidence="1">Sm domain-containing protein</fullName>
    </recommendedName>
</protein>
<dbReference type="InterPro" id="IPR010920">
    <property type="entry name" value="LSM_dom_sf"/>
</dbReference>
<dbReference type="OrthoDB" id="368909at2759"/>
<gene>
    <name evidence="2" type="ORF">VSDG_04010</name>
</gene>
<dbReference type="GO" id="GO:0031417">
    <property type="term" value="C:NatC complex"/>
    <property type="evidence" value="ECO:0007669"/>
    <property type="project" value="InterPro"/>
</dbReference>
<dbReference type="SMART" id="SM00651">
    <property type="entry name" value="Sm"/>
    <property type="match status" value="1"/>
</dbReference>
<dbReference type="SUPFAM" id="SSF50182">
    <property type="entry name" value="Sm-like ribonucleoproteins"/>
    <property type="match status" value="1"/>
</dbReference>
<dbReference type="Gene3D" id="2.30.30.100">
    <property type="match status" value="1"/>
</dbReference>
<accession>A0A423W7D6</accession>
<reference evidence="2 3" key="1">
    <citation type="submission" date="2015-09" db="EMBL/GenBank/DDBJ databases">
        <title>Host preference determinants of Valsa canker pathogens revealed by comparative genomics.</title>
        <authorList>
            <person name="Yin Z."/>
            <person name="Huang L."/>
        </authorList>
    </citation>
    <scope>NUCLEOTIDE SEQUENCE [LARGE SCALE GENOMIC DNA]</scope>
    <source>
        <strain evidence="2 3">YSFL</strain>
    </source>
</reference>
<dbReference type="PANTHER" id="PTHR10701:SF5">
    <property type="entry name" value="N-ALPHA-ACETYLTRANSFERASE 38, NATC AUXILIARY SUBUNIT"/>
    <property type="match status" value="1"/>
</dbReference>
<dbReference type="STRING" id="252740.A0A423W7D6"/>
<dbReference type="InterPro" id="IPR050914">
    <property type="entry name" value="snRNP_SmB/NAA38-like"/>
</dbReference>
<keyword evidence="3" id="KW-1185">Reference proteome</keyword>
<dbReference type="PANTHER" id="PTHR10701">
    <property type="entry name" value="SMALL NUCLEAR RIBONUCLEOPROTEIN-ASSOCIATED PROTEIN B AND N"/>
    <property type="match status" value="1"/>
</dbReference>
<dbReference type="InterPro" id="IPR034110">
    <property type="entry name" value="LSMD1_Sm"/>
</dbReference>
<organism evidence="2 3">
    <name type="scientific">Cytospora chrysosperma</name>
    <name type="common">Cytospora canker fungus</name>
    <name type="synonym">Sphaeria chrysosperma</name>
    <dbReference type="NCBI Taxonomy" id="252740"/>
    <lineage>
        <taxon>Eukaryota</taxon>
        <taxon>Fungi</taxon>
        <taxon>Dikarya</taxon>
        <taxon>Ascomycota</taxon>
        <taxon>Pezizomycotina</taxon>
        <taxon>Sordariomycetes</taxon>
        <taxon>Sordariomycetidae</taxon>
        <taxon>Diaporthales</taxon>
        <taxon>Cytosporaceae</taxon>
        <taxon>Cytospora</taxon>
    </lineage>
</organism>
<proteinExistence type="predicted"/>
<comment type="caution">
    <text evidence="2">The sequence shown here is derived from an EMBL/GenBank/DDBJ whole genome shotgun (WGS) entry which is preliminary data.</text>
</comment>
<dbReference type="EMBL" id="LJZO01000011">
    <property type="protein sequence ID" value="ROV99246.1"/>
    <property type="molecule type" value="Genomic_DNA"/>
</dbReference>
<dbReference type="Proteomes" id="UP000284375">
    <property type="component" value="Unassembled WGS sequence"/>
</dbReference>
<name>A0A423W7D6_CYTCH</name>